<sequence>MRQLWAALTRWSNEYFATNWARVPFQPVLYMFLFLGALLVVSFDLDYPAFEEHSVIFWQWIALSLICPPMALSSWILIRWHPGRPRYVGFWVRLGADAGQLASVSSFLTVISQDIDYIASELYAAEIFSAVWWFIIILVIRDIWKLAITERLAAVIDKQQRAEGDDGCG</sequence>
<dbReference type="RefSeq" id="YP_009031566.1">
    <property type="nucleotide sequence ID" value="NC_024138.1"/>
</dbReference>
<reference evidence="2 3" key="1">
    <citation type="submission" date="2014-03" db="EMBL/GenBank/DDBJ databases">
        <authorList>
            <person name="Bragg J."/>
            <person name="Dehn A."/>
            <person name="Hefner M."/>
            <person name="McHugh D."/>
            <person name="Petersen P."/>
            <person name="Zeba F."/>
            <person name="Zegers G.P."/>
            <person name="Page S.T."/>
            <person name="Bradley K.W."/>
            <person name="Clarke D.Q."/>
            <person name="Lewis M.F."/>
            <person name="Barker L.P."/>
            <person name="Bailey C."/>
            <person name="Asai D.J."/>
            <person name="Garber M.L."/>
            <person name="Bowman C.A."/>
            <person name="Russell D.A."/>
            <person name="Pope W.H."/>
            <person name="Jacobs-Sera D."/>
            <person name="Hendrix R.W."/>
            <person name="Hatfull G.F."/>
        </authorList>
    </citation>
    <scope>NUCLEOTIDE SEQUENCE [LARGE SCALE GENOMIC DNA]</scope>
</reference>
<feature type="transmembrane region" description="Helical" evidence="1">
    <location>
        <begin position="90"/>
        <end position="111"/>
    </location>
</feature>
<dbReference type="Proteomes" id="UP000024435">
    <property type="component" value="Segment"/>
</dbReference>
<evidence type="ECO:0000313" key="3">
    <source>
        <dbReference type="Proteomes" id="UP000024435"/>
    </source>
</evidence>
<accession>A0A023ZY72</accession>
<feature type="transmembrane region" description="Helical" evidence="1">
    <location>
        <begin position="57"/>
        <end position="78"/>
    </location>
</feature>
<feature type="transmembrane region" description="Helical" evidence="1">
    <location>
        <begin position="123"/>
        <end position="144"/>
    </location>
</feature>
<keyword evidence="1" id="KW-0472">Membrane</keyword>
<evidence type="ECO:0000256" key="1">
    <source>
        <dbReference type="SAM" id="Phobius"/>
    </source>
</evidence>
<keyword evidence="1" id="KW-0812">Transmembrane</keyword>
<feature type="transmembrane region" description="Helical" evidence="1">
    <location>
        <begin position="28"/>
        <end position="45"/>
    </location>
</feature>
<protein>
    <submittedName>
        <fullName evidence="2">Uncharacterized protein</fullName>
    </submittedName>
</protein>
<dbReference type="KEGG" id="vg:19487494"/>
<dbReference type="EMBL" id="KJ538721">
    <property type="protein sequence ID" value="AHY84130.1"/>
    <property type="molecule type" value="Genomic_DNA"/>
</dbReference>
<dbReference type="GeneID" id="19487494"/>
<keyword evidence="3" id="KW-1185">Reference proteome</keyword>
<organism evidence="2 3">
    <name type="scientific">Mycobacterium phage MosMoris</name>
    <dbReference type="NCBI Taxonomy" id="1471542"/>
    <lineage>
        <taxon>Viruses</taxon>
        <taxon>Duplodnaviria</taxon>
        <taxon>Heunggongvirae</taxon>
        <taxon>Uroviricota</taxon>
        <taxon>Caudoviricetes</taxon>
        <taxon>Marvinvirus</taxon>
        <taxon>Marvinvirus mosmoris</taxon>
    </lineage>
</organism>
<evidence type="ECO:0000313" key="2">
    <source>
        <dbReference type="EMBL" id="AHY84130.1"/>
    </source>
</evidence>
<keyword evidence="1" id="KW-1133">Transmembrane helix</keyword>
<gene>
    <name evidence="2" type="primary">56</name>
    <name evidence="2" type="ORF">PBI_MOSMORIS_56</name>
</gene>
<proteinExistence type="predicted"/>
<name>A0A023ZY72_9CAUD</name>